<name>A0A2B4RHI9_STYPI</name>
<dbReference type="SUPFAM" id="SSF52833">
    <property type="entry name" value="Thioredoxin-like"/>
    <property type="match status" value="1"/>
</dbReference>
<reference evidence="4" key="1">
    <citation type="journal article" date="2017" name="bioRxiv">
        <title>Comparative analysis of the genomes of Stylophora pistillata and Acropora digitifera provides evidence for extensive differences between species of corals.</title>
        <authorList>
            <person name="Voolstra C.R."/>
            <person name="Li Y."/>
            <person name="Liew Y.J."/>
            <person name="Baumgarten S."/>
            <person name="Zoccola D."/>
            <person name="Flot J.-F."/>
            <person name="Tambutte S."/>
            <person name="Allemand D."/>
            <person name="Aranda M."/>
        </authorList>
    </citation>
    <scope>NUCLEOTIDE SEQUENCE [LARGE SCALE GENOMIC DNA]</scope>
</reference>
<dbReference type="PROSITE" id="PS50404">
    <property type="entry name" value="GST_NTER"/>
    <property type="match status" value="1"/>
</dbReference>
<dbReference type="InterPro" id="IPR036249">
    <property type="entry name" value="Thioredoxin-like_sf"/>
</dbReference>
<feature type="domain" description="GST N-terminal" evidence="1">
    <location>
        <begin position="29"/>
        <end position="108"/>
    </location>
</feature>
<dbReference type="SFLD" id="SFLDG00363">
    <property type="entry name" value="AMPS_(cytGST):_Alpha-__Mu-__Pi"/>
    <property type="match status" value="1"/>
</dbReference>
<proteinExistence type="predicted"/>
<dbReference type="Pfam" id="PF02798">
    <property type="entry name" value="GST_N"/>
    <property type="match status" value="1"/>
</dbReference>
<dbReference type="FunFam" id="1.20.1050.10:FF:000030">
    <property type="entry name" value="Glutathione S-transferase S1"/>
    <property type="match status" value="1"/>
</dbReference>
<evidence type="ECO:0000259" key="2">
    <source>
        <dbReference type="PROSITE" id="PS50405"/>
    </source>
</evidence>
<dbReference type="PANTHER" id="PTHR11571:SF150">
    <property type="entry name" value="GLUTATHIONE S-TRANSFERASE"/>
    <property type="match status" value="1"/>
</dbReference>
<evidence type="ECO:0000313" key="3">
    <source>
        <dbReference type="EMBL" id="PFX16269.1"/>
    </source>
</evidence>
<dbReference type="InterPro" id="IPR050213">
    <property type="entry name" value="GST_superfamily"/>
</dbReference>
<dbReference type="SFLD" id="SFLDS00019">
    <property type="entry name" value="Glutathione_Transferase_(cytos"/>
    <property type="match status" value="1"/>
</dbReference>
<evidence type="ECO:0000313" key="4">
    <source>
        <dbReference type="Proteomes" id="UP000225706"/>
    </source>
</evidence>
<dbReference type="FunFam" id="3.40.30.10:FF:000189">
    <property type="entry name" value="Glutathione S-Transferase"/>
    <property type="match status" value="1"/>
</dbReference>
<dbReference type="EMBL" id="LSMT01000560">
    <property type="protein sequence ID" value="PFX16269.1"/>
    <property type="molecule type" value="Genomic_DNA"/>
</dbReference>
<sequence length="237" mass="26343">MRATPARGLHLHCHLQLKSGQSISQTNMPSYKLTYFDIRGRGESTRLIFKAAGVEFEDNRVTFEEWGALKASAEFPFGQLPVLEVDGVVLAQSFSIARFVANEFGLAPSTNLDKAKADMIADGVADLGQKHATAFLEKDPARKAKLEEEAKVATPRFLTYFEKLLKANNEGKGFFVGDKLTYADIIFFNITNGLLAKGKMEVPALIKDFPLLASHYERVMAIPNIKNWLETRPESAM</sequence>
<dbReference type="OrthoDB" id="5947290at2759"/>
<dbReference type="AlphaFoldDB" id="A0A2B4RHI9"/>
<organism evidence="3 4">
    <name type="scientific">Stylophora pistillata</name>
    <name type="common">Smooth cauliflower coral</name>
    <dbReference type="NCBI Taxonomy" id="50429"/>
    <lineage>
        <taxon>Eukaryota</taxon>
        <taxon>Metazoa</taxon>
        <taxon>Cnidaria</taxon>
        <taxon>Anthozoa</taxon>
        <taxon>Hexacorallia</taxon>
        <taxon>Scleractinia</taxon>
        <taxon>Astrocoeniina</taxon>
        <taxon>Pocilloporidae</taxon>
        <taxon>Stylophora</taxon>
    </lineage>
</organism>
<dbReference type="GO" id="GO:0004364">
    <property type="term" value="F:glutathione transferase activity"/>
    <property type="evidence" value="ECO:0007669"/>
    <property type="project" value="TreeGrafter"/>
</dbReference>
<keyword evidence="4" id="KW-1185">Reference proteome</keyword>
<dbReference type="CDD" id="cd03039">
    <property type="entry name" value="GST_N_Sigma_like"/>
    <property type="match status" value="1"/>
</dbReference>
<dbReference type="SFLD" id="SFLDG01205">
    <property type="entry name" value="AMPS.1"/>
    <property type="match status" value="1"/>
</dbReference>
<feature type="domain" description="GST C-terminal" evidence="2">
    <location>
        <begin position="110"/>
        <end position="237"/>
    </location>
</feature>
<dbReference type="InterPro" id="IPR040079">
    <property type="entry name" value="Glutathione_S-Trfase"/>
</dbReference>
<dbReference type="InterPro" id="IPR010987">
    <property type="entry name" value="Glutathione-S-Trfase_C-like"/>
</dbReference>
<dbReference type="GO" id="GO:0006749">
    <property type="term" value="P:glutathione metabolic process"/>
    <property type="evidence" value="ECO:0007669"/>
    <property type="project" value="TreeGrafter"/>
</dbReference>
<dbReference type="InterPro" id="IPR036282">
    <property type="entry name" value="Glutathione-S-Trfase_C_sf"/>
</dbReference>
<dbReference type="InterPro" id="IPR004046">
    <property type="entry name" value="GST_C"/>
</dbReference>
<dbReference type="Proteomes" id="UP000225706">
    <property type="component" value="Unassembled WGS sequence"/>
</dbReference>
<dbReference type="STRING" id="50429.A0A2B4RHI9"/>
<protein>
    <submittedName>
        <fullName evidence="3">Putative glutathione S-transferase 5</fullName>
    </submittedName>
</protein>
<dbReference type="PROSITE" id="PS50405">
    <property type="entry name" value="GST_CTER"/>
    <property type="match status" value="1"/>
</dbReference>
<accession>A0A2B4RHI9</accession>
<gene>
    <name evidence="3" type="primary">gst-5</name>
    <name evidence="3" type="ORF">AWC38_SpisGene19476</name>
</gene>
<dbReference type="InterPro" id="IPR004045">
    <property type="entry name" value="Glutathione_S-Trfase_N"/>
</dbReference>
<evidence type="ECO:0000259" key="1">
    <source>
        <dbReference type="PROSITE" id="PS50404"/>
    </source>
</evidence>
<dbReference type="Gene3D" id="1.20.1050.130">
    <property type="match status" value="1"/>
</dbReference>
<dbReference type="CDD" id="cd03192">
    <property type="entry name" value="GST_C_Sigma_like"/>
    <property type="match status" value="1"/>
</dbReference>
<dbReference type="Pfam" id="PF14497">
    <property type="entry name" value="GST_C_3"/>
    <property type="match status" value="1"/>
</dbReference>
<keyword evidence="3" id="KW-0808">Transferase</keyword>
<dbReference type="SUPFAM" id="SSF47616">
    <property type="entry name" value="GST C-terminal domain-like"/>
    <property type="match status" value="1"/>
</dbReference>
<comment type="caution">
    <text evidence="3">The sequence shown here is derived from an EMBL/GenBank/DDBJ whole genome shotgun (WGS) entry which is preliminary data.</text>
</comment>
<dbReference type="PANTHER" id="PTHR11571">
    <property type="entry name" value="GLUTATHIONE S-TRANSFERASE"/>
    <property type="match status" value="1"/>
</dbReference>